<dbReference type="PANTHER" id="PTHR43537:SF39">
    <property type="entry name" value="HTH-TYPE TRANSCRIPTIONAL REGULATOR MCBR"/>
    <property type="match status" value="1"/>
</dbReference>
<dbReference type="InterPro" id="IPR008920">
    <property type="entry name" value="TF_FadR/GntR_C"/>
</dbReference>
<dbReference type="Gene3D" id="1.10.10.10">
    <property type="entry name" value="Winged helix-like DNA-binding domain superfamily/Winged helix DNA-binding domain"/>
    <property type="match status" value="1"/>
</dbReference>
<evidence type="ECO:0000313" key="6">
    <source>
        <dbReference type="Proteomes" id="UP000235994"/>
    </source>
</evidence>
<sequence length="234" mass="26532">MSSLKPVKKENLSVKVYNEIRNALINGQYEPGERLIIGELAQEMGVSITPVREAIFRLISEQGLEMQAATAVYVPYVNSEKLREIQQIRFHLEGMGAAEAAQNITRKQLDNLVALQREFISHTATDPKRASYLNRKFHFAILEASGKPILRNTVESFWVITGPILKVFHVKTSGLDYSQNEHRHEAVLQALAARDSEAARKAIQADLVWGGKIMIDWLVEREKELDYRGPPPRK</sequence>
<keyword evidence="2" id="KW-0238">DNA-binding</keyword>
<reference evidence="5 6" key="1">
    <citation type="submission" date="2018-01" db="EMBL/GenBank/DDBJ databases">
        <title>The draft genome of an aniline degradation strain ANB-1.</title>
        <authorList>
            <person name="Zhang L."/>
            <person name="Jiang J."/>
        </authorList>
    </citation>
    <scope>NUCLEOTIDE SEQUENCE [LARGE SCALE GENOMIC DNA]</scope>
    <source>
        <strain evidence="5 6">ANB-1</strain>
    </source>
</reference>
<dbReference type="EMBL" id="POQS01000015">
    <property type="protein sequence ID" value="PND29885.1"/>
    <property type="molecule type" value="Genomic_DNA"/>
</dbReference>
<dbReference type="SUPFAM" id="SSF46785">
    <property type="entry name" value="Winged helix' DNA-binding domain"/>
    <property type="match status" value="1"/>
</dbReference>
<protein>
    <submittedName>
        <fullName evidence="5">GntR family transcriptional regulator</fullName>
    </submittedName>
</protein>
<evidence type="ECO:0000256" key="2">
    <source>
        <dbReference type="ARBA" id="ARBA00023125"/>
    </source>
</evidence>
<dbReference type="InterPro" id="IPR036388">
    <property type="entry name" value="WH-like_DNA-bd_sf"/>
</dbReference>
<evidence type="ECO:0000259" key="4">
    <source>
        <dbReference type="PROSITE" id="PS50949"/>
    </source>
</evidence>
<dbReference type="AlphaFoldDB" id="A0A2N8K8V9"/>
<dbReference type="RefSeq" id="WP_102776239.1">
    <property type="nucleotide sequence ID" value="NZ_POQS01000015.1"/>
</dbReference>
<dbReference type="GO" id="GO:0003677">
    <property type="term" value="F:DNA binding"/>
    <property type="evidence" value="ECO:0007669"/>
    <property type="project" value="UniProtKB-KW"/>
</dbReference>
<dbReference type="PROSITE" id="PS50949">
    <property type="entry name" value="HTH_GNTR"/>
    <property type="match status" value="1"/>
</dbReference>
<dbReference type="SMART" id="SM00895">
    <property type="entry name" value="FCD"/>
    <property type="match status" value="1"/>
</dbReference>
<organism evidence="5 6">
    <name type="scientific">Achromobacter pulmonis</name>
    <dbReference type="NCBI Taxonomy" id="1389932"/>
    <lineage>
        <taxon>Bacteria</taxon>
        <taxon>Pseudomonadati</taxon>
        <taxon>Pseudomonadota</taxon>
        <taxon>Betaproteobacteria</taxon>
        <taxon>Burkholderiales</taxon>
        <taxon>Alcaligenaceae</taxon>
        <taxon>Achromobacter</taxon>
    </lineage>
</organism>
<dbReference type="SUPFAM" id="SSF48008">
    <property type="entry name" value="GntR ligand-binding domain-like"/>
    <property type="match status" value="1"/>
</dbReference>
<name>A0A2N8K8V9_9BURK</name>
<accession>A0A2N8K8V9</accession>
<gene>
    <name evidence="5" type="ORF">C1I89_32195</name>
</gene>
<proteinExistence type="predicted"/>
<dbReference type="Gene3D" id="1.20.120.530">
    <property type="entry name" value="GntR ligand-binding domain-like"/>
    <property type="match status" value="1"/>
</dbReference>
<feature type="domain" description="HTH gntR-type" evidence="4">
    <location>
        <begin position="10"/>
        <end position="77"/>
    </location>
</feature>
<keyword evidence="1" id="KW-0805">Transcription regulation</keyword>
<dbReference type="PANTHER" id="PTHR43537">
    <property type="entry name" value="TRANSCRIPTIONAL REGULATOR, GNTR FAMILY"/>
    <property type="match status" value="1"/>
</dbReference>
<evidence type="ECO:0000313" key="5">
    <source>
        <dbReference type="EMBL" id="PND29885.1"/>
    </source>
</evidence>
<dbReference type="Pfam" id="PF00392">
    <property type="entry name" value="GntR"/>
    <property type="match status" value="1"/>
</dbReference>
<dbReference type="GO" id="GO:0003700">
    <property type="term" value="F:DNA-binding transcription factor activity"/>
    <property type="evidence" value="ECO:0007669"/>
    <property type="project" value="InterPro"/>
</dbReference>
<evidence type="ECO:0000256" key="3">
    <source>
        <dbReference type="ARBA" id="ARBA00023163"/>
    </source>
</evidence>
<dbReference type="Pfam" id="PF07729">
    <property type="entry name" value="FCD"/>
    <property type="match status" value="1"/>
</dbReference>
<dbReference type="SMART" id="SM00345">
    <property type="entry name" value="HTH_GNTR"/>
    <property type="match status" value="1"/>
</dbReference>
<evidence type="ECO:0000256" key="1">
    <source>
        <dbReference type="ARBA" id="ARBA00023015"/>
    </source>
</evidence>
<dbReference type="Proteomes" id="UP000235994">
    <property type="component" value="Unassembled WGS sequence"/>
</dbReference>
<comment type="caution">
    <text evidence="5">The sequence shown here is derived from an EMBL/GenBank/DDBJ whole genome shotgun (WGS) entry which is preliminary data.</text>
</comment>
<dbReference type="InterPro" id="IPR036390">
    <property type="entry name" value="WH_DNA-bd_sf"/>
</dbReference>
<keyword evidence="6" id="KW-1185">Reference proteome</keyword>
<dbReference type="InterPro" id="IPR000524">
    <property type="entry name" value="Tscrpt_reg_HTH_GntR"/>
</dbReference>
<dbReference type="InterPro" id="IPR011711">
    <property type="entry name" value="GntR_C"/>
</dbReference>
<keyword evidence="3" id="KW-0804">Transcription</keyword>